<dbReference type="Pfam" id="PF00400">
    <property type="entry name" value="WD40"/>
    <property type="match status" value="2"/>
</dbReference>
<dbReference type="GO" id="GO:0010970">
    <property type="term" value="P:transport along microtubule"/>
    <property type="evidence" value="ECO:0007669"/>
    <property type="project" value="TreeGrafter"/>
</dbReference>
<dbReference type="GO" id="GO:0005737">
    <property type="term" value="C:cytoplasm"/>
    <property type="evidence" value="ECO:0007669"/>
    <property type="project" value="UniProtKB-SubCell"/>
</dbReference>
<dbReference type="GO" id="GO:0045503">
    <property type="term" value="F:dynein light chain binding"/>
    <property type="evidence" value="ECO:0007669"/>
    <property type="project" value="TreeGrafter"/>
</dbReference>
<dbReference type="Proteomes" id="UP000305647">
    <property type="component" value="Unassembled WGS sequence"/>
</dbReference>
<evidence type="ECO:0000313" key="7">
    <source>
        <dbReference type="Proteomes" id="UP000305647"/>
    </source>
</evidence>
<dbReference type="InterPro" id="IPR050687">
    <property type="entry name" value="Dynein_IC"/>
</dbReference>
<organism evidence="6 7">
    <name type="scientific">Wallemia mellicola</name>
    <dbReference type="NCBI Taxonomy" id="1708541"/>
    <lineage>
        <taxon>Eukaryota</taxon>
        <taxon>Fungi</taxon>
        <taxon>Dikarya</taxon>
        <taxon>Basidiomycota</taxon>
        <taxon>Wallemiomycotina</taxon>
        <taxon>Wallemiomycetes</taxon>
        <taxon>Wallemiales</taxon>
        <taxon>Wallemiaceae</taxon>
        <taxon>Wallemia</taxon>
    </lineage>
</organism>
<proteinExistence type="predicted"/>
<dbReference type="InterPro" id="IPR001680">
    <property type="entry name" value="WD40_rpt"/>
</dbReference>
<dbReference type="PANTHER" id="PTHR12442">
    <property type="entry name" value="DYNEIN INTERMEDIATE CHAIN"/>
    <property type="match status" value="1"/>
</dbReference>
<evidence type="ECO:0000256" key="1">
    <source>
        <dbReference type="ARBA" id="ARBA00004496"/>
    </source>
</evidence>
<reference evidence="6 7" key="1">
    <citation type="submission" date="2019-03" db="EMBL/GenBank/DDBJ databases">
        <title>Sequencing 25 genomes of Wallemia mellicola.</title>
        <authorList>
            <person name="Gostincar C."/>
        </authorList>
    </citation>
    <scope>NUCLEOTIDE SEQUENCE [LARGE SCALE GENOMIC DNA]</scope>
    <source>
        <strain evidence="6 7">EXF-8738</strain>
    </source>
</reference>
<comment type="caution">
    <text evidence="6">The sequence shown here is derived from an EMBL/GenBank/DDBJ whole genome shotgun (WGS) entry which is preliminary data.</text>
</comment>
<evidence type="ECO:0000256" key="4">
    <source>
        <dbReference type="ARBA" id="ARBA00022737"/>
    </source>
</evidence>
<protein>
    <submittedName>
        <fullName evidence="6">WD40 repeat-like protein</fullName>
    </submittedName>
</protein>
<keyword evidence="4" id="KW-0677">Repeat</keyword>
<dbReference type="GO" id="GO:0005868">
    <property type="term" value="C:cytoplasmic dynein complex"/>
    <property type="evidence" value="ECO:0007669"/>
    <property type="project" value="TreeGrafter"/>
</dbReference>
<gene>
    <name evidence="6" type="ORF">E3Q10_01368</name>
</gene>
<evidence type="ECO:0000256" key="3">
    <source>
        <dbReference type="ARBA" id="ARBA00022574"/>
    </source>
</evidence>
<keyword evidence="3" id="KW-0853">WD repeat</keyword>
<dbReference type="GO" id="GO:0045504">
    <property type="term" value="F:dynein heavy chain binding"/>
    <property type="evidence" value="ECO:0007669"/>
    <property type="project" value="TreeGrafter"/>
</dbReference>
<evidence type="ECO:0000256" key="5">
    <source>
        <dbReference type="SAM" id="Coils"/>
    </source>
</evidence>
<dbReference type="Gene3D" id="2.130.10.10">
    <property type="entry name" value="YVTN repeat-like/Quinoprotein amine dehydrogenase"/>
    <property type="match status" value="2"/>
</dbReference>
<accession>A0A4T0R3D9</accession>
<feature type="coiled-coil region" evidence="5">
    <location>
        <begin position="1"/>
        <end position="28"/>
    </location>
</feature>
<dbReference type="AlphaFoldDB" id="A0A4T0R3D9"/>
<dbReference type="InterPro" id="IPR036322">
    <property type="entry name" value="WD40_repeat_dom_sf"/>
</dbReference>
<dbReference type="PANTHER" id="PTHR12442:SF22">
    <property type="entry name" value="CYTOPLASMIC DYNEIN 1 INTERMEDIATE CHAIN-RELATED"/>
    <property type="match status" value="1"/>
</dbReference>
<sequence length="623" mass="69854">MDRRKAEIEEKRTKLAELKRARAERNNAISSTNRGQLDNVAELPSNTDYSRIGKKEIDELVASLLGSNSVLSDSTNIVKKPEQTEVTKVEYTQAPRAQVELQSVDQEVFKLPLKEIVTYNKEVQTASIPIDGDDTLGDAGVGTETAEELKQRMQKEDELRVEHEKNLAEEEAAIQKEIEQEIHELTEEERLAVYTSPDFGDFVESSSKIIQRALSDNYDITRDYRMAMDSATHESESRNMKLLCSFADDRWTKNRSVTAVDWSHIFSELSLAAYNKNTASFNDPNGIVAIWNMHLLDRPEFVLHSQSDVLSATFSPFHANLIFGGTYSGQILLWDTRAKSTPVLKTPLSATGHTHPVYDMQVVGTQNANNLMTTSTDGLVCSWTVDMLAQPQESLELSRTGHNKTDEVAITCLDLPHAETMSFYVGTEEGAIYHAHRHDRAGVKAGVDHNEIYAGHNAPINSLNFHPLYRTTTNAIDFTDLFLTTSLDWTIKLWSTKGSPAVNGQQQHHNPLQTFNEHTDCVYDAQWHPHHPAVFGSVDGCGEFKLWNLNMDTEVPISNASPSNKAINKMSWERKEGKRVGLGSSDGNLYVYDIGDQATLRGGTTEWDDFQSVVNHLKKTTIH</sequence>
<dbReference type="FunFam" id="2.130.10.10:FF:000414">
    <property type="entry name" value="Cytoplasmic dynein intermediate chain"/>
    <property type="match status" value="1"/>
</dbReference>
<keyword evidence="5" id="KW-0175">Coiled coil</keyword>
<dbReference type="EMBL" id="SPRO01000009">
    <property type="protein sequence ID" value="TIC32082.1"/>
    <property type="molecule type" value="Genomic_DNA"/>
</dbReference>
<name>A0A4T0R3D9_9BASI</name>
<dbReference type="SMART" id="SM00320">
    <property type="entry name" value="WD40"/>
    <property type="match status" value="5"/>
</dbReference>
<comment type="subcellular location">
    <subcellularLocation>
        <location evidence="1">Cytoplasm</location>
    </subcellularLocation>
</comment>
<dbReference type="SUPFAM" id="SSF50978">
    <property type="entry name" value="WD40 repeat-like"/>
    <property type="match status" value="1"/>
</dbReference>
<feature type="coiled-coil region" evidence="5">
    <location>
        <begin position="146"/>
        <end position="188"/>
    </location>
</feature>
<keyword evidence="2" id="KW-0963">Cytoplasm</keyword>
<dbReference type="InterPro" id="IPR015943">
    <property type="entry name" value="WD40/YVTN_repeat-like_dom_sf"/>
</dbReference>
<evidence type="ECO:0000256" key="2">
    <source>
        <dbReference type="ARBA" id="ARBA00022490"/>
    </source>
</evidence>
<evidence type="ECO:0000313" key="6">
    <source>
        <dbReference type="EMBL" id="TIC32082.1"/>
    </source>
</evidence>